<gene>
    <name evidence="3" type="ORF">EJ04DRAFT_265169</name>
</gene>
<dbReference type="AlphaFoldDB" id="A0A9P4QZ65"/>
<feature type="compositionally biased region" description="Basic and acidic residues" evidence="1">
    <location>
        <begin position="201"/>
        <end position="232"/>
    </location>
</feature>
<feature type="region of interest" description="Disordered" evidence="1">
    <location>
        <begin position="124"/>
        <end position="148"/>
    </location>
</feature>
<reference evidence="3" key="1">
    <citation type="journal article" date="2020" name="Stud. Mycol.">
        <title>101 Dothideomycetes genomes: a test case for predicting lifestyles and emergence of pathogens.</title>
        <authorList>
            <person name="Haridas S."/>
            <person name="Albert R."/>
            <person name="Binder M."/>
            <person name="Bloem J."/>
            <person name="Labutti K."/>
            <person name="Salamov A."/>
            <person name="Andreopoulos B."/>
            <person name="Baker S."/>
            <person name="Barry K."/>
            <person name="Bills G."/>
            <person name="Bluhm B."/>
            <person name="Cannon C."/>
            <person name="Castanera R."/>
            <person name="Culley D."/>
            <person name="Daum C."/>
            <person name="Ezra D."/>
            <person name="Gonzalez J."/>
            <person name="Henrissat B."/>
            <person name="Kuo A."/>
            <person name="Liang C."/>
            <person name="Lipzen A."/>
            <person name="Lutzoni F."/>
            <person name="Magnuson J."/>
            <person name="Mondo S."/>
            <person name="Nolan M."/>
            <person name="Ohm R."/>
            <person name="Pangilinan J."/>
            <person name="Park H.-J."/>
            <person name="Ramirez L."/>
            <person name="Alfaro M."/>
            <person name="Sun H."/>
            <person name="Tritt A."/>
            <person name="Yoshinaga Y."/>
            <person name="Zwiers L.-H."/>
            <person name="Turgeon B."/>
            <person name="Goodwin S."/>
            <person name="Spatafora J."/>
            <person name="Crous P."/>
            <person name="Grigoriev I."/>
        </authorList>
    </citation>
    <scope>NUCLEOTIDE SEQUENCE</scope>
    <source>
        <strain evidence="3">CBS 125425</strain>
    </source>
</reference>
<evidence type="ECO:0000313" key="3">
    <source>
        <dbReference type="EMBL" id="KAF2733774.1"/>
    </source>
</evidence>
<feature type="compositionally biased region" description="Low complexity" evidence="1">
    <location>
        <begin position="273"/>
        <end position="285"/>
    </location>
</feature>
<feature type="transmembrane region" description="Helical" evidence="2">
    <location>
        <begin position="31"/>
        <end position="53"/>
    </location>
</feature>
<protein>
    <submittedName>
        <fullName evidence="3">Uncharacterized protein</fullName>
    </submittedName>
</protein>
<feature type="compositionally biased region" description="Basic residues" evidence="1">
    <location>
        <begin position="367"/>
        <end position="378"/>
    </location>
</feature>
<feature type="region of interest" description="Disordered" evidence="1">
    <location>
        <begin position="187"/>
        <end position="459"/>
    </location>
</feature>
<dbReference type="OrthoDB" id="5393404at2759"/>
<feature type="region of interest" description="Disordered" evidence="1">
    <location>
        <begin position="1"/>
        <end position="23"/>
    </location>
</feature>
<evidence type="ECO:0000256" key="2">
    <source>
        <dbReference type="SAM" id="Phobius"/>
    </source>
</evidence>
<keyword evidence="2" id="KW-1133">Transmembrane helix</keyword>
<sequence>MEAHLISRDDQRNWNPSDGSRPADEFNNKGFQALFAIIGMGMCLTALWFFFWAKNGGFKWRQNDWEDYKSTVLRRKGPDGKTLSNATKSTKLGGGSVVHGGSYGAPTVGYTDETSSSAGYSEMREVEEGKGHRTFGLRGGDTKKHKRENYKNDWKDPELRNYRQEKAARVGGLNRQADGVYTDFSMTGSDLGSNISSKPLVEPKDKKKLAKDKERRAKERMRQAKLAEKEAAKTAAAEAKAKKTAEKVHAKEKKAEEKRGKKDKKIKEPEPTPTEAAPTEATPTELDITEAARSEVPRTRRSKPSAAYSFTTGDDTNTVYSGAYTENRTEQRTNPSEYNESSYYSDYRPNAEKARSNRDRRSETRSRHSSPRKQHRSSRAVQDSDTDIFTQTNGDVQGTIQYPCHIPGLSSAGSVGVSESVSQVGGPSQKARRGRDVMDGYRRGGVRTVNRRDSLSDSD</sequence>
<feature type="compositionally biased region" description="Polar residues" evidence="1">
    <location>
        <begin position="187"/>
        <end position="197"/>
    </location>
</feature>
<accession>A0A9P4QZ65</accession>
<feature type="compositionally biased region" description="Basic and acidic residues" evidence="1">
    <location>
        <begin position="349"/>
        <end position="366"/>
    </location>
</feature>
<feature type="compositionally biased region" description="Polar residues" evidence="1">
    <location>
        <begin position="308"/>
        <end position="326"/>
    </location>
</feature>
<name>A0A9P4QZ65_9PLEO</name>
<keyword evidence="2" id="KW-0812">Transmembrane</keyword>
<proteinExistence type="predicted"/>
<evidence type="ECO:0000256" key="1">
    <source>
        <dbReference type="SAM" id="MobiDB-lite"/>
    </source>
</evidence>
<keyword evidence="2" id="KW-0472">Membrane</keyword>
<evidence type="ECO:0000313" key="4">
    <source>
        <dbReference type="Proteomes" id="UP000799444"/>
    </source>
</evidence>
<dbReference type="EMBL" id="ML996156">
    <property type="protein sequence ID" value="KAF2733774.1"/>
    <property type="molecule type" value="Genomic_DNA"/>
</dbReference>
<feature type="compositionally biased region" description="Basic and acidic residues" evidence="1">
    <location>
        <begin position="239"/>
        <end position="270"/>
    </location>
</feature>
<keyword evidence="4" id="KW-1185">Reference proteome</keyword>
<feature type="compositionally biased region" description="Basic and acidic residues" evidence="1">
    <location>
        <begin position="450"/>
        <end position="459"/>
    </location>
</feature>
<dbReference type="Proteomes" id="UP000799444">
    <property type="component" value="Unassembled WGS sequence"/>
</dbReference>
<feature type="compositionally biased region" description="Low complexity" evidence="1">
    <location>
        <begin position="410"/>
        <end position="428"/>
    </location>
</feature>
<comment type="caution">
    <text evidence="3">The sequence shown here is derived from an EMBL/GenBank/DDBJ whole genome shotgun (WGS) entry which is preliminary data.</text>
</comment>
<feature type="compositionally biased region" description="Polar residues" evidence="1">
    <location>
        <begin position="379"/>
        <end position="400"/>
    </location>
</feature>
<feature type="compositionally biased region" description="Low complexity" evidence="1">
    <location>
        <begin position="336"/>
        <end position="347"/>
    </location>
</feature>
<organism evidence="3 4">
    <name type="scientific">Polyplosphaeria fusca</name>
    <dbReference type="NCBI Taxonomy" id="682080"/>
    <lineage>
        <taxon>Eukaryota</taxon>
        <taxon>Fungi</taxon>
        <taxon>Dikarya</taxon>
        <taxon>Ascomycota</taxon>
        <taxon>Pezizomycotina</taxon>
        <taxon>Dothideomycetes</taxon>
        <taxon>Pleosporomycetidae</taxon>
        <taxon>Pleosporales</taxon>
        <taxon>Tetraplosphaeriaceae</taxon>
        <taxon>Polyplosphaeria</taxon>
    </lineage>
</organism>
<feature type="compositionally biased region" description="Basic and acidic residues" evidence="1">
    <location>
        <begin position="1"/>
        <end position="12"/>
    </location>
</feature>